<evidence type="ECO:0000313" key="4">
    <source>
        <dbReference type="Proteomes" id="UP000234335"/>
    </source>
</evidence>
<feature type="transmembrane region" description="Helical" evidence="1">
    <location>
        <begin position="159"/>
        <end position="179"/>
    </location>
</feature>
<evidence type="ECO:0000313" key="5">
    <source>
        <dbReference type="Proteomes" id="UP000255124"/>
    </source>
</evidence>
<feature type="transmembrane region" description="Helical" evidence="1">
    <location>
        <begin position="14"/>
        <end position="33"/>
    </location>
</feature>
<dbReference type="GO" id="GO:0015234">
    <property type="term" value="F:thiamine transmembrane transporter activity"/>
    <property type="evidence" value="ECO:0007669"/>
    <property type="project" value="InterPro"/>
</dbReference>
<sequence length="186" mass="20369">MQNNKTKSSWTTKMLVEGALAIALSFVLARITFFKMPQGGEITPGQMIPLIIFSIRYGAGKGFLIGALYGIVDMMFGGYIIHPIQAILDYPLPYGLIGLSGLFSEEFKRTHQFAPILKGTLIAILARFVTHVVSGVVFFSSYAPEGQGALAYSLVYNGSYLAVEYAIALVILFLLKNFLTNDLPNM</sequence>
<dbReference type="GO" id="GO:0005886">
    <property type="term" value="C:plasma membrane"/>
    <property type="evidence" value="ECO:0007669"/>
    <property type="project" value="InterPro"/>
</dbReference>
<dbReference type="Proteomes" id="UP000234335">
    <property type="component" value="Unassembled WGS sequence"/>
</dbReference>
<reference evidence="3 5" key="2">
    <citation type="submission" date="2018-06" db="EMBL/GenBank/DDBJ databases">
        <authorList>
            <consortium name="Pathogen Informatics"/>
            <person name="Doyle S."/>
        </authorList>
    </citation>
    <scope>NUCLEOTIDE SEQUENCE [LARGE SCALE GENOMIC DNA]</scope>
    <source>
        <strain evidence="3 5">NCTC9810</strain>
    </source>
</reference>
<dbReference type="OrthoDB" id="9795813at2"/>
<dbReference type="Gene3D" id="1.10.1760.20">
    <property type="match status" value="1"/>
</dbReference>
<keyword evidence="1" id="KW-1133">Transmembrane helix</keyword>
<dbReference type="NCBIfam" id="TIGR02357">
    <property type="entry name" value="ECF_ThiT_YuaJ"/>
    <property type="match status" value="1"/>
</dbReference>
<organism evidence="2 4">
    <name type="scientific">Anaerococcus octavius</name>
    <dbReference type="NCBI Taxonomy" id="54007"/>
    <lineage>
        <taxon>Bacteria</taxon>
        <taxon>Bacillati</taxon>
        <taxon>Bacillota</taxon>
        <taxon>Tissierellia</taxon>
        <taxon>Tissierellales</taxon>
        <taxon>Peptoniphilaceae</taxon>
        <taxon>Anaerococcus</taxon>
    </lineage>
</organism>
<feature type="transmembrane region" description="Helical" evidence="1">
    <location>
        <begin position="116"/>
        <end position="139"/>
    </location>
</feature>
<proteinExistence type="predicted"/>
<accession>A0A2I1M6F5</accession>
<protein>
    <submittedName>
        <fullName evidence="2">Energy-coupled thiamine transporter ThiT</fullName>
    </submittedName>
    <submittedName>
        <fullName evidence="3">Thiamine ECF transporter S component ThiT</fullName>
    </submittedName>
</protein>
<dbReference type="Pfam" id="PF09515">
    <property type="entry name" value="Thia_YuaJ"/>
    <property type="match status" value="1"/>
</dbReference>
<name>A0A2I1M6F5_9FIRM</name>
<gene>
    <name evidence="2" type="primary">thiT</name>
    <name evidence="2" type="ORF">CYJ34_07875</name>
    <name evidence="3" type="ORF">NCTC9810_01824</name>
</gene>
<keyword evidence="1" id="KW-0812">Transmembrane</keyword>
<dbReference type="EMBL" id="PKGS01000006">
    <property type="protein sequence ID" value="PKZ15711.1"/>
    <property type="molecule type" value="Genomic_DNA"/>
</dbReference>
<reference evidence="2 4" key="1">
    <citation type="submission" date="2017-12" db="EMBL/GenBank/DDBJ databases">
        <title>Phylogenetic diversity of female urinary microbiome.</title>
        <authorList>
            <person name="Thomas-White K."/>
            <person name="Wolfe A.J."/>
        </authorList>
    </citation>
    <scope>NUCLEOTIDE SEQUENCE [LARGE SCALE GENOMIC DNA]</scope>
    <source>
        <strain evidence="2 4">UMB0119</strain>
    </source>
</reference>
<keyword evidence="1" id="KW-0472">Membrane</keyword>
<evidence type="ECO:0000256" key="1">
    <source>
        <dbReference type="SAM" id="Phobius"/>
    </source>
</evidence>
<dbReference type="Proteomes" id="UP000255124">
    <property type="component" value="Unassembled WGS sequence"/>
</dbReference>
<dbReference type="InterPro" id="IPR012651">
    <property type="entry name" value="Thia_Transptr_ThiT"/>
</dbReference>
<feature type="transmembrane region" description="Helical" evidence="1">
    <location>
        <begin position="87"/>
        <end position="104"/>
    </location>
</feature>
<dbReference type="EMBL" id="UFTA01000002">
    <property type="protein sequence ID" value="SUU93464.1"/>
    <property type="molecule type" value="Genomic_DNA"/>
</dbReference>
<evidence type="ECO:0000313" key="2">
    <source>
        <dbReference type="EMBL" id="PKZ15711.1"/>
    </source>
</evidence>
<dbReference type="AlphaFoldDB" id="A0A2I1M6F5"/>
<dbReference type="RefSeq" id="WP_101540729.1">
    <property type="nucleotide sequence ID" value="NZ_JAPJPW010000052.1"/>
</dbReference>
<keyword evidence="4" id="KW-1185">Reference proteome</keyword>
<evidence type="ECO:0000313" key="3">
    <source>
        <dbReference type="EMBL" id="SUU93464.1"/>
    </source>
</evidence>